<dbReference type="Gene3D" id="2.60.40.10">
    <property type="entry name" value="Immunoglobulins"/>
    <property type="match status" value="2"/>
</dbReference>
<keyword evidence="2" id="KW-1015">Disulfide bond</keyword>
<sequence length="336" mass="37280">MTFQYGIPLCALYCIFIHKLETTECVTINSTEYIYPNTCNTITCNYESYIDERTTTYEVIANGNKIFSNNIVQKLSSNLCTLGGKQHCTDIGICWCNPNGLSTHICYNHTSGGEGQLTLRCESRKEPVEALANIAAIPSNVHPNNMTYSVNEGDRFGPLICNASCGPPCTFRWVGPVSVINSSELVINNATRIENGTHECEATNAMGTSKGQIVLIINYGPDQVILSTNETSYTVNEDSDVPNITCTADCQPECTLMWITYTDQVISNEILSLKNIQRTQTGIYYCNASNLVGNMVSNDVTISVRCTYAYQCVIIDYKQQEFKTESQITTDNFTED</sequence>
<dbReference type="PROSITE" id="PS50835">
    <property type="entry name" value="IG_LIKE"/>
    <property type="match status" value="2"/>
</dbReference>
<comment type="caution">
    <text evidence="6">The sequence shown here is derived from an EMBL/GenBank/DDBJ whole genome shotgun (WGS) entry which is preliminary data.</text>
</comment>
<name>A0A8B6GS80_MYTGA</name>
<gene>
    <name evidence="6" type="ORF">MGAL_10B016829</name>
</gene>
<proteinExistence type="predicted"/>
<evidence type="ECO:0000256" key="4">
    <source>
        <dbReference type="ARBA" id="ARBA00023319"/>
    </source>
</evidence>
<dbReference type="SMART" id="SM00409">
    <property type="entry name" value="IG"/>
    <property type="match status" value="2"/>
</dbReference>
<feature type="domain" description="Ig-like" evidence="5">
    <location>
        <begin position="221"/>
        <end position="303"/>
    </location>
</feature>
<evidence type="ECO:0000256" key="3">
    <source>
        <dbReference type="ARBA" id="ARBA00023180"/>
    </source>
</evidence>
<reference evidence="6" key="1">
    <citation type="submission" date="2018-11" db="EMBL/GenBank/DDBJ databases">
        <authorList>
            <person name="Alioto T."/>
            <person name="Alioto T."/>
        </authorList>
    </citation>
    <scope>NUCLEOTIDE SEQUENCE</scope>
</reference>
<protein>
    <recommendedName>
        <fullName evidence="5">Ig-like domain-containing protein</fullName>
    </recommendedName>
</protein>
<dbReference type="PANTHER" id="PTHR44337:SF20">
    <property type="entry name" value="CARCINOEMBRYONIC ANTIGEN-RELATED CELL ADHESION MOLECULE 5-RELATED"/>
    <property type="match status" value="1"/>
</dbReference>
<keyword evidence="3" id="KW-0325">Glycoprotein</keyword>
<dbReference type="SUPFAM" id="SSF48726">
    <property type="entry name" value="Immunoglobulin"/>
    <property type="match status" value="2"/>
</dbReference>
<dbReference type="Proteomes" id="UP000596742">
    <property type="component" value="Unassembled WGS sequence"/>
</dbReference>
<dbReference type="InterPro" id="IPR003599">
    <property type="entry name" value="Ig_sub"/>
</dbReference>
<feature type="domain" description="Ig-like" evidence="5">
    <location>
        <begin position="143"/>
        <end position="216"/>
    </location>
</feature>
<dbReference type="EMBL" id="UYJE01008887">
    <property type="protein sequence ID" value="VDI68261.1"/>
    <property type="molecule type" value="Genomic_DNA"/>
</dbReference>
<keyword evidence="1" id="KW-0732">Signal</keyword>
<evidence type="ECO:0000313" key="6">
    <source>
        <dbReference type="EMBL" id="VDI68261.1"/>
    </source>
</evidence>
<evidence type="ECO:0000259" key="5">
    <source>
        <dbReference type="PROSITE" id="PS50835"/>
    </source>
</evidence>
<organism evidence="6 7">
    <name type="scientific">Mytilus galloprovincialis</name>
    <name type="common">Mediterranean mussel</name>
    <dbReference type="NCBI Taxonomy" id="29158"/>
    <lineage>
        <taxon>Eukaryota</taxon>
        <taxon>Metazoa</taxon>
        <taxon>Spiralia</taxon>
        <taxon>Lophotrochozoa</taxon>
        <taxon>Mollusca</taxon>
        <taxon>Bivalvia</taxon>
        <taxon>Autobranchia</taxon>
        <taxon>Pteriomorphia</taxon>
        <taxon>Mytilida</taxon>
        <taxon>Mytiloidea</taxon>
        <taxon>Mytilidae</taxon>
        <taxon>Mytilinae</taxon>
        <taxon>Mytilus</taxon>
    </lineage>
</organism>
<keyword evidence="4" id="KW-0393">Immunoglobulin domain</keyword>
<dbReference type="PANTHER" id="PTHR44337">
    <property type="entry name" value="CARCINOEMBRYONIC ANTIGEN-RELATED CELL ADHESION MOLECULE 8"/>
    <property type="match status" value="1"/>
</dbReference>
<dbReference type="OrthoDB" id="6137069at2759"/>
<accession>A0A8B6GS80</accession>
<dbReference type="AlphaFoldDB" id="A0A8B6GS80"/>
<evidence type="ECO:0000256" key="1">
    <source>
        <dbReference type="ARBA" id="ARBA00022729"/>
    </source>
</evidence>
<dbReference type="InterPro" id="IPR036179">
    <property type="entry name" value="Ig-like_dom_sf"/>
</dbReference>
<evidence type="ECO:0000256" key="2">
    <source>
        <dbReference type="ARBA" id="ARBA00023157"/>
    </source>
</evidence>
<dbReference type="InterPro" id="IPR007110">
    <property type="entry name" value="Ig-like_dom"/>
</dbReference>
<evidence type="ECO:0000313" key="7">
    <source>
        <dbReference type="Proteomes" id="UP000596742"/>
    </source>
</evidence>
<dbReference type="InterPro" id="IPR052598">
    <property type="entry name" value="IgSF_CEA-related"/>
</dbReference>
<dbReference type="InterPro" id="IPR013783">
    <property type="entry name" value="Ig-like_fold"/>
</dbReference>
<keyword evidence="7" id="KW-1185">Reference proteome</keyword>